<keyword evidence="5" id="KW-0479">Metal-binding</keyword>
<reference evidence="11" key="1">
    <citation type="submission" date="2018-08" db="EMBL/GenBank/DDBJ databases">
        <authorList>
            <person name="Grouzdev D.S."/>
            <person name="Krutkina M.S."/>
        </authorList>
    </citation>
    <scope>NUCLEOTIDE SEQUENCE [LARGE SCALE GENOMIC DNA]</scope>
    <source>
        <strain evidence="11">4-11</strain>
    </source>
</reference>
<protein>
    <submittedName>
        <fullName evidence="10">tRNA (N(6)-L-threonylcarbamoyladenosine(37)-C(2))-methylthiotransferase MtaB</fullName>
    </submittedName>
</protein>
<keyword evidence="6" id="KW-0408">Iron</keyword>
<evidence type="ECO:0000256" key="4">
    <source>
        <dbReference type="ARBA" id="ARBA00022691"/>
    </source>
</evidence>
<comment type="cofactor">
    <cofactor evidence="1">
        <name>[4Fe-4S] cluster</name>
        <dbReference type="ChEBI" id="CHEBI:49883"/>
    </cofactor>
</comment>
<dbReference type="CDD" id="cd01335">
    <property type="entry name" value="Radical_SAM"/>
    <property type="match status" value="1"/>
</dbReference>
<evidence type="ECO:0000256" key="6">
    <source>
        <dbReference type="ARBA" id="ARBA00023004"/>
    </source>
</evidence>
<dbReference type="InterPro" id="IPR005839">
    <property type="entry name" value="Methylthiotransferase"/>
</dbReference>
<dbReference type="AlphaFoldDB" id="A0A372MIP4"/>
<dbReference type="Proteomes" id="UP000264002">
    <property type="component" value="Unassembled WGS sequence"/>
</dbReference>
<dbReference type="RefSeq" id="WP_117329713.1">
    <property type="nucleotide sequence ID" value="NZ_QUWK01000004.1"/>
</dbReference>
<evidence type="ECO:0000256" key="3">
    <source>
        <dbReference type="ARBA" id="ARBA00022679"/>
    </source>
</evidence>
<dbReference type="SMART" id="SM00729">
    <property type="entry name" value="Elp3"/>
    <property type="match status" value="1"/>
</dbReference>
<dbReference type="InterPro" id="IPR058240">
    <property type="entry name" value="rSAM_sf"/>
</dbReference>
<dbReference type="EMBL" id="QUWK01000004">
    <property type="protein sequence ID" value="RFU95303.1"/>
    <property type="molecule type" value="Genomic_DNA"/>
</dbReference>
<dbReference type="GO" id="GO:0051539">
    <property type="term" value="F:4 iron, 4 sulfur cluster binding"/>
    <property type="evidence" value="ECO:0007669"/>
    <property type="project" value="UniProtKB-KW"/>
</dbReference>
<comment type="caution">
    <text evidence="10">The sequence shown here is derived from an EMBL/GenBank/DDBJ whole genome shotgun (WGS) entry which is preliminary data.</text>
</comment>
<evidence type="ECO:0000256" key="5">
    <source>
        <dbReference type="ARBA" id="ARBA00022723"/>
    </source>
</evidence>
<evidence type="ECO:0000313" key="11">
    <source>
        <dbReference type="Proteomes" id="UP000264002"/>
    </source>
</evidence>
<name>A0A372MIP4_9SPIR</name>
<reference evidence="10 11" key="2">
    <citation type="submission" date="2018-09" db="EMBL/GenBank/DDBJ databases">
        <title>Genome of Sphaerochaeta halotolerans strain 4-11.</title>
        <authorList>
            <person name="Nazina T.N."/>
            <person name="Sokolova D.S."/>
        </authorList>
    </citation>
    <scope>NUCLEOTIDE SEQUENCE [LARGE SCALE GENOMIC DNA]</scope>
    <source>
        <strain evidence="10 11">4-11</strain>
    </source>
</reference>
<organism evidence="10 11">
    <name type="scientific">Sphaerochaeta halotolerans</name>
    <dbReference type="NCBI Taxonomy" id="2293840"/>
    <lineage>
        <taxon>Bacteria</taxon>
        <taxon>Pseudomonadati</taxon>
        <taxon>Spirochaetota</taxon>
        <taxon>Spirochaetia</taxon>
        <taxon>Spirochaetales</taxon>
        <taxon>Sphaerochaetaceae</taxon>
        <taxon>Sphaerochaeta</taxon>
    </lineage>
</organism>
<dbReference type="InterPro" id="IPR007197">
    <property type="entry name" value="rSAM"/>
</dbReference>
<sequence>MNVCVYTLGCRLNQCESEAIADSFSKEGFTVVSEDQGADLYIVNTCTVTSKAEQKARRMIRKFAKTAPTLATGCYAQVNEEELKALSDQVTVVPLEKKAHLLQLAKHLKASLVSGMSMREGCLSFSDGKASVFDYDAASFSYHSRAYLKIQDGCDNSCAYCRVHIARGKAISLDPNLVIERVLALEEAGFQEIMLTGVNLTMYDHQRDGLGGLLETLLSVLSADVRLRLSSMEPDHIDERLLQALRDSRMQPHFHIPVQSGSDRVLQLVDRHYTIGELAAILGQLKQVKNDPFLAADIITGLPGETEADFEETKQFILSQGFSMLHVFPFSPRPDTPLYHAKHRVPEKIRDERALELRKLSKQLHDTYKMRQLGKESEVILQNRKGGYWYGLSGNYLEVKVIDAPPFAREGMLVKGRFSDKLPNVGKMEFISYETAIHD</sequence>
<dbReference type="InterPro" id="IPR006638">
    <property type="entry name" value="Elp3/MiaA/NifB-like_rSAM"/>
</dbReference>
<dbReference type="InterPro" id="IPR023404">
    <property type="entry name" value="rSAM_horseshoe"/>
</dbReference>
<accession>A0A372MIP4</accession>
<dbReference type="PROSITE" id="PS51918">
    <property type="entry name" value="RADICAL_SAM"/>
    <property type="match status" value="1"/>
</dbReference>
<feature type="domain" description="Radical SAM core" evidence="9">
    <location>
        <begin position="140"/>
        <end position="369"/>
    </location>
</feature>
<keyword evidence="11" id="KW-1185">Reference proteome</keyword>
<dbReference type="PROSITE" id="PS01278">
    <property type="entry name" value="MTTASE_RADICAL"/>
    <property type="match status" value="1"/>
</dbReference>
<evidence type="ECO:0000256" key="2">
    <source>
        <dbReference type="ARBA" id="ARBA00022485"/>
    </source>
</evidence>
<dbReference type="SFLD" id="SFLDS00029">
    <property type="entry name" value="Radical_SAM"/>
    <property type="match status" value="1"/>
</dbReference>
<evidence type="ECO:0000256" key="7">
    <source>
        <dbReference type="ARBA" id="ARBA00023014"/>
    </source>
</evidence>
<dbReference type="Pfam" id="PF00919">
    <property type="entry name" value="UPF0004"/>
    <property type="match status" value="1"/>
</dbReference>
<dbReference type="NCBIfam" id="TIGR00089">
    <property type="entry name" value="MiaB/RimO family radical SAM methylthiotransferase"/>
    <property type="match status" value="1"/>
</dbReference>
<dbReference type="GO" id="GO:0046872">
    <property type="term" value="F:metal ion binding"/>
    <property type="evidence" value="ECO:0007669"/>
    <property type="project" value="UniProtKB-KW"/>
</dbReference>
<dbReference type="GO" id="GO:0035598">
    <property type="term" value="F:tRNA (N(6)-L-threonylcarbamoyladenosine(37)-C(2))-methylthiotransferase activity"/>
    <property type="evidence" value="ECO:0007669"/>
    <property type="project" value="TreeGrafter"/>
</dbReference>
<dbReference type="SFLD" id="SFLDG01082">
    <property type="entry name" value="B12-binding_domain_containing"/>
    <property type="match status" value="1"/>
</dbReference>
<feature type="domain" description="MTTase N-terminal" evidence="8">
    <location>
        <begin position="1"/>
        <end position="110"/>
    </location>
</feature>
<dbReference type="PROSITE" id="PS51449">
    <property type="entry name" value="MTTASE_N"/>
    <property type="match status" value="1"/>
</dbReference>
<dbReference type="InterPro" id="IPR038135">
    <property type="entry name" value="Methylthiotransferase_N_sf"/>
</dbReference>
<dbReference type="Pfam" id="PF04055">
    <property type="entry name" value="Radical_SAM"/>
    <property type="match status" value="1"/>
</dbReference>
<dbReference type="NCBIfam" id="TIGR01579">
    <property type="entry name" value="MiaB-like-C"/>
    <property type="match status" value="1"/>
</dbReference>
<dbReference type="InterPro" id="IPR006467">
    <property type="entry name" value="MiaB-like_bact"/>
</dbReference>
<dbReference type="InterPro" id="IPR020612">
    <property type="entry name" value="Methylthiotransferase_CS"/>
</dbReference>
<dbReference type="SUPFAM" id="SSF102114">
    <property type="entry name" value="Radical SAM enzymes"/>
    <property type="match status" value="1"/>
</dbReference>
<dbReference type="Gene3D" id="3.40.50.12160">
    <property type="entry name" value="Methylthiotransferase, N-terminal domain"/>
    <property type="match status" value="1"/>
</dbReference>
<evidence type="ECO:0000313" key="10">
    <source>
        <dbReference type="EMBL" id="RFU95303.1"/>
    </source>
</evidence>
<dbReference type="InterPro" id="IPR013848">
    <property type="entry name" value="Methylthiotransferase_N"/>
</dbReference>
<keyword evidence="4" id="KW-0949">S-adenosyl-L-methionine</keyword>
<evidence type="ECO:0000259" key="8">
    <source>
        <dbReference type="PROSITE" id="PS51449"/>
    </source>
</evidence>
<dbReference type="PANTHER" id="PTHR11918:SF45">
    <property type="entry name" value="THREONYLCARBAMOYLADENOSINE TRNA METHYLTHIOTRANSFERASE"/>
    <property type="match status" value="1"/>
</dbReference>
<keyword evidence="2" id="KW-0004">4Fe-4S</keyword>
<dbReference type="OrthoDB" id="9805215at2"/>
<gene>
    <name evidence="10" type="primary">mtaB</name>
    <name evidence="10" type="ORF">DYP60_04605</name>
</gene>
<dbReference type="Gene3D" id="3.80.30.20">
    <property type="entry name" value="tm_1862 like domain"/>
    <property type="match status" value="1"/>
</dbReference>
<dbReference type="PANTHER" id="PTHR11918">
    <property type="entry name" value="RADICAL SAM PROTEINS"/>
    <property type="match status" value="1"/>
</dbReference>
<proteinExistence type="predicted"/>
<keyword evidence="7" id="KW-0411">Iron-sulfur</keyword>
<keyword evidence="3 10" id="KW-0808">Transferase</keyword>
<evidence type="ECO:0000256" key="1">
    <source>
        <dbReference type="ARBA" id="ARBA00001966"/>
    </source>
</evidence>
<evidence type="ECO:0000259" key="9">
    <source>
        <dbReference type="PROSITE" id="PS51918"/>
    </source>
</evidence>